<dbReference type="OrthoDB" id="6138780at2759"/>
<dbReference type="InterPro" id="IPR036116">
    <property type="entry name" value="FN3_sf"/>
</dbReference>
<dbReference type="InterPro" id="IPR013783">
    <property type="entry name" value="Ig-like_fold"/>
</dbReference>
<dbReference type="PROSITE" id="PS50853">
    <property type="entry name" value="FN3"/>
    <property type="match status" value="1"/>
</dbReference>
<gene>
    <name evidence="2" type="ORF">Ocin01_05981</name>
</gene>
<dbReference type="SMART" id="SM00060">
    <property type="entry name" value="FN3"/>
    <property type="match status" value="1"/>
</dbReference>
<dbReference type="InterPro" id="IPR003961">
    <property type="entry name" value="FN3_dom"/>
</dbReference>
<feature type="domain" description="Fibronectin type-III" evidence="1">
    <location>
        <begin position="13"/>
        <end position="114"/>
    </location>
</feature>
<name>A0A1D2N5Z2_ORCCI</name>
<dbReference type="STRING" id="48709.A0A1D2N5Z2"/>
<comment type="caution">
    <text evidence="2">The sequence shown here is derived from an EMBL/GenBank/DDBJ whole genome shotgun (WGS) entry which is preliminary data.</text>
</comment>
<dbReference type="OMA" id="GICTIIK"/>
<protein>
    <submittedName>
        <fullName evidence="2">Protein sidekick</fullName>
    </submittedName>
</protein>
<sequence length="140" mass="15419">MQAGANGLTLTVPDGKPTITAAQNASSTSIRLAWRPPPRHSLHGEFLGYRLAFRPRDKGPDSIQEIYIRDPNIESYTIQHLQTFTQYLVSLQVFNPEGLGPPTTVAVITDEGEANFGGGKSARERRGLAYIKNELLVSRQ</sequence>
<evidence type="ECO:0000313" key="2">
    <source>
        <dbReference type="EMBL" id="ODN00700.1"/>
    </source>
</evidence>
<dbReference type="FunFam" id="2.60.40.10:FF:002711">
    <property type="entry name" value="Receptor-type tyrosine-protein phosphatase gamma"/>
    <property type="match status" value="1"/>
</dbReference>
<dbReference type="EMBL" id="LJIJ01000191">
    <property type="protein sequence ID" value="ODN00700.1"/>
    <property type="molecule type" value="Genomic_DNA"/>
</dbReference>
<keyword evidence="3" id="KW-1185">Reference proteome</keyword>
<dbReference type="CDD" id="cd00063">
    <property type="entry name" value="FN3"/>
    <property type="match status" value="1"/>
</dbReference>
<accession>A0A1D2N5Z2</accession>
<dbReference type="SUPFAM" id="SSF49265">
    <property type="entry name" value="Fibronectin type III"/>
    <property type="match status" value="1"/>
</dbReference>
<proteinExistence type="predicted"/>
<evidence type="ECO:0000313" key="3">
    <source>
        <dbReference type="Proteomes" id="UP000094527"/>
    </source>
</evidence>
<dbReference type="Gene3D" id="2.60.40.10">
    <property type="entry name" value="Immunoglobulins"/>
    <property type="match status" value="1"/>
</dbReference>
<organism evidence="2 3">
    <name type="scientific">Orchesella cincta</name>
    <name type="common">Springtail</name>
    <name type="synonym">Podura cincta</name>
    <dbReference type="NCBI Taxonomy" id="48709"/>
    <lineage>
        <taxon>Eukaryota</taxon>
        <taxon>Metazoa</taxon>
        <taxon>Ecdysozoa</taxon>
        <taxon>Arthropoda</taxon>
        <taxon>Hexapoda</taxon>
        <taxon>Collembola</taxon>
        <taxon>Entomobryomorpha</taxon>
        <taxon>Entomobryoidea</taxon>
        <taxon>Orchesellidae</taxon>
        <taxon>Orchesellinae</taxon>
        <taxon>Orchesella</taxon>
    </lineage>
</organism>
<dbReference type="Pfam" id="PF00041">
    <property type="entry name" value="fn3"/>
    <property type="match status" value="1"/>
</dbReference>
<reference evidence="2 3" key="1">
    <citation type="journal article" date="2016" name="Genome Biol. Evol.">
        <title>Gene Family Evolution Reflects Adaptation to Soil Environmental Stressors in the Genome of the Collembolan Orchesella cincta.</title>
        <authorList>
            <person name="Faddeeva-Vakhrusheva A."/>
            <person name="Derks M.F."/>
            <person name="Anvar S.Y."/>
            <person name="Agamennone V."/>
            <person name="Suring W."/>
            <person name="Smit S."/>
            <person name="van Straalen N.M."/>
            <person name="Roelofs D."/>
        </authorList>
    </citation>
    <scope>NUCLEOTIDE SEQUENCE [LARGE SCALE GENOMIC DNA]</scope>
    <source>
        <tissue evidence="2">Mixed pool</tissue>
    </source>
</reference>
<dbReference type="AlphaFoldDB" id="A0A1D2N5Z2"/>
<evidence type="ECO:0000259" key="1">
    <source>
        <dbReference type="PROSITE" id="PS50853"/>
    </source>
</evidence>
<dbReference type="Proteomes" id="UP000094527">
    <property type="component" value="Unassembled WGS sequence"/>
</dbReference>